<evidence type="ECO:0000256" key="2">
    <source>
        <dbReference type="ARBA" id="ARBA00004892"/>
    </source>
</evidence>
<keyword evidence="6 7" id="KW-0413">Isomerase</keyword>
<dbReference type="GO" id="GO:0042840">
    <property type="term" value="P:D-glucuronate catabolic process"/>
    <property type="evidence" value="ECO:0007669"/>
    <property type="project" value="TreeGrafter"/>
</dbReference>
<comment type="catalytic activity">
    <reaction evidence="1 7">
        <text>D-glucuronate = D-fructuronate</text>
        <dbReference type="Rhea" id="RHEA:13049"/>
        <dbReference type="ChEBI" id="CHEBI:58720"/>
        <dbReference type="ChEBI" id="CHEBI:59863"/>
        <dbReference type="EC" id="5.3.1.12"/>
    </reaction>
</comment>
<reference evidence="8 9" key="1">
    <citation type="submission" date="2018-06" db="EMBL/GenBank/DDBJ databases">
        <title>The draft genome sequences of strains SCU63 and S1.</title>
        <authorList>
            <person name="Gan L."/>
        </authorList>
    </citation>
    <scope>NUCLEOTIDE SEQUENCE [LARGE SCALE GENOMIC DNA]</scope>
    <source>
        <strain evidence="8 9">SCU63</strain>
    </source>
</reference>
<dbReference type="SUPFAM" id="SSF51556">
    <property type="entry name" value="Metallo-dependent hydrolases"/>
    <property type="match status" value="1"/>
</dbReference>
<dbReference type="EMBL" id="QLZR01000001">
    <property type="protein sequence ID" value="RAZ81596.1"/>
    <property type="molecule type" value="Genomic_DNA"/>
</dbReference>
<dbReference type="PANTHER" id="PTHR30068">
    <property type="entry name" value="URONATE ISOMERASE"/>
    <property type="match status" value="1"/>
</dbReference>
<dbReference type="RefSeq" id="WP_112222297.1">
    <property type="nucleotide sequence ID" value="NZ_CP196859.1"/>
</dbReference>
<dbReference type="HAMAP" id="MF_00675">
    <property type="entry name" value="UxaC"/>
    <property type="match status" value="1"/>
</dbReference>
<comment type="similarity">
    <text evidence="3 7">Belongs to the metallo-dependent hydrolases superfamily. Uronate isomerase family.</text>
</comment>
<dbReference type="GO" id="GO:0019698">
    <property type="term" value="P:D-galacturonate catabolic process"/>
    <property type="evidence" value="ECO:0007669"/>
    <property type="project" value="TreeGrafter"/>
</dbReference>
<evidence type="ECO:0000256" key="5">
    <source>
        <dbReference type="ARBA" id="ARBA00020555"/>
    </source>
</evidence>
<protein>
    <recommendedName>
        <fullName evidence="5 7">Uronate isomerase</fullName>
        <ecNumber evidence="4 7">5.3.1.12</ecNumber>
    </recommendedName>
    <alternativeName>
        <fullName evidence="7">Glucuronate isomerase</fullName>
    </alternativeName>
    <alternativeName>
        <fullName evidence="7">Uronic isomerase</fullName>
    </alternativeName>
</protein>
<comment type="pathway">
    <text evidence="2 7">Carbohydrate metabolism; pentose and glucuronate interconversion.</text>
</comment>
<evidence type="ECO:0000256" key="4">
    <source>
        <dbReference type="ARBA" id="ARBA00012546"/>
    </source>
</evidence>
<dbReference type="EC" id="5.3.1.12" evidence="4 7"/>
<gene>
    <name evidence="7" type="primary">uxaC</name>
    <name evidence="8" type="ORF">DP120_02510</name>
</gene>
<dbReference type="Gene3D" id="1.10.2020.10">
    <property type="entry name" value="uronate isomerase, domain 2, chain A"/>
    <property type="match status" value="1"/>
</dbReference>
<dbReference type="Pfam" id="PF02614">
    <property type="entry name" value="UxaC"/>
    <property type="match status" value="1"/>
</dbReference>
<keyword evidence="9" id="KW-1185">Reference proteome</keyword>
<evidence type="ECO:0000313" key="8">
    <source>
        <dbReference type="EMBL" id="RAZ81596.1"/>
    </source>
</evidence>
<comment type="caution">
    <text evidence="8">The sequence shown here is derived from an EMBL/GenBank/DDBJ whole genome shotgun (WGS) entry which is preliminary data.</text>
</comment>
<dbReference type="Gene3D" id="3.20.20.140">
    <property type="entry name" value="Metal-dependent hydrolases"/>
    <property type="match status" value="1"/>
</dbReference>
<evidence type="ECO:0000256" key="6">
    <source>
        <dbReference type="ARBA" id="ARBA00023235"/>
    </source>
</evidence>
<evidence type="ECO:0000313" key="9">
    <source>
        <dbReference type="Proteomes" id="UP000251002"/>
    </source>
</evidence>
<dbReference type="GO" id="GO:0008880">
    <property type="term" value="F:glucuronate isomerase activity"/>
    <property type="evidence" value="ECO:0007669"/>
    <property type="project" value="UniProtKB-UniRule"/>
</dbReference>
<dbReference type="NCBIfam" id="NF002794">
    <property type="entry name" value="PRK02925.1"/>
    <property type="match status" value="1"/>
</dbReference>
<comment type="catalytic activity">
    <reaction evidence="7">
        <text>aldehydo-D-galacturonate = keto-D-tagaturonate</text>
        <dbReference type="Rhea" id="RHEA:27702"/>
        <dbReference type="ChEBI" id="CHEBI:12952"/>
        <dbReference type="ChEBI" id="CHEBI:17886"/>
    </reaction>
</comment>
<dbReference type="Proteomes" id="UP000251002">
    <property type="component" value="Unassembled WGS sequence"/>
</dbReference>
<dbReference type="InterPro" id="IPR032466">
    <property type="entry name" value="Metal_Hydrolase"/>
</dbReference>
<organism evidence="8 9">
    <name type="scientific">Planococcus halotolerans</name>
    <dbReference type="NCBI Taxonomy" id="2233542"/>
    <lineage>
        <taxon>Bacteria</taxon>
        <taxon>Bacillati</taxon>
        <taxon>Bacillota</taxon>
        <taxon>Bacilli</taxon>
        <taxon>Bacillales</taxon>
        <taxon>Caryophanaceae</taxon>
        <taxon>Planococcus</taxon>
    </lineage>
</organism>
<evidence type="ECO:0000256" key="1">
    <source>
        <dbReference type="ARBA" id="ARBA00001165"/>
    </source>
</evidence>
<dbReference type="UniPathway" id="UPA00246"/>
<evidence type="ECO:0000256" key="7">
    <source>
        <dbReference type="HAMAP-Rule" id="MF_00675"/>
    </source>
</evidence>
<accession>A0A365L834</accession>
<evidence type="ECO:0000256" key="3">
    <source>
        <dbReference type="ARBA" id="ARBA00008397"/>
    </source>
</evidence>
<dbReference type="AlphaFoldDB" id="A0A365L834"/>
<dbReference type="PANTHER" id="PTHR30068:SF4">
    <property type="entry name" value="URONATE ISOMERASE"/>
    <property type="match status" value="1"/>
</dbReference>
<sequence length="465" mass="53771">MDEDFLLNSKSAKILYHDYAKDLPLYDFHCHLSPQQIAEDHRFENITDLWLKGDHYKWRAMRAFGIDEELITGSAGDKEKFHAWIQTVPYTMGNPLYHWSHLELKKYFDYDDVIKEENWEVLWDKLNNIVQSDSFSARKLIKNSNVKVICTTDDPADNLEYHVQIASDKTIEAKVLPTFRPDKGLGISAVGYQDYIQSLGDAADLEIRDYEDFLKALENRVEFFHKNGCRISDHGFEYLPYVETSKEEAAEIFRKALSGETVSKAEEEKHKTYTMQFLGELYAKNDWAMQLHIGPLRNNNSRMFEKAGPDSGFDSINDFELARPLNQFLNSLDAKSVLPRTIVYPLNPAHFEMVASTIGNFQSGGIKGKVQFGSGWWYNDQKDGMIRQMKELANAGLLSLFVGMLTDSRSFLSYTRHDYFRRILCQLIGTWIEEGELPADYEFIGKMVQDISYNNAKEYFAIELD</sequence>
<proteinExistence type="inferred from homology"/>
<dbReference type="InterPro" id="IPR003766">
    <property type="entry name" value="Uronate_isomerase"/>
</dbReference>
<name>A0A365L834_9BACL</name>